<evidence type="ECO:0000256" key="1">
    <source>
        <dbReference type="ARBA" id="ARBA00004442"/>
    </source>
</evidence>
<organism evidence="6 7">
    <name type="scientific">Hankyongella ginsenosidimutans</name>
    <dbReference type="NCBI Taxonomy" id="1763828"/>
    <lineage>
        <taxon>Bacteria</taxon>
        <taxon>Pseudomonadati</taxon>
        <taxon>Pseudomonadota</taxon>
        <taxon>Alphaproteobacteria</taxon>
        <taxon>Sphingomonadales</taxon>
        <taxon>Sphingomonadaceae</taxon>
        <taxon>Hankyongella</taxon>
    </lineage>
</organism>
<keyword evidence="3" id="KW-0998">Cell outer membrane</keyword>
<dbReference type="Pfam" id="PF00593">
    <property type="entry name" value="TonB_dep_Rec_b-barrel"/>
    <property type="match status" value="1"/>
</dbReference>
<dbReference type="SUPFAM" id="SSF56935">
    <property type="entry name" value="Porins"/>
    <property type="match status" value="1"/>
</dbReference>
<evidence type="ECO:0000259" key="5">
    <source>
        <dbReference type="Pfam" id="PF00593"/>
    </source>
</evidence>
<keyword evidence="6" id="KW-0675">Receptor</keyword>
<dbReference type="Proteomes" id="UP000298714">
    <property type="component" value="Chromosome"/>
</dbReference>
<dbReference type="Gene3D" id="2.40.170.20">
    <property type="entry name" value="TonB-dependent receptor, beta-barrel domain"/>
    <property type="match status" value="1"/>
</dbReference>
<dbReference type="InterPro" id="IPR000531">
    <property type="entry name" value="Beta-barrel_TonB"/>
</dbReference>
<keyword evidence="2" id="KW-0472">Membrane</keyword>
<dbReference type="GO" id="GO:0009279">
    <property type="term" value="C:cell outer membrane"/>
    <property type="evidence" value="ECO:0007669"/>
    <property type="project" value="UniProtKB-SubCell"/>
</dbReference>
<protein>
    <submittedName>
        <fullName evidence="6">TonB-dependent receptor</fullName>
    </submittedName>
</protein>
<feature type="compositionally biased region" description="Polar residues" evidence="4">
    <location>
        <begin position="148"/>
        <end position="157"/>
    </location>
</feature>
<evidence type="ECO:0000256" key="4">
    <source>
        <dbReference type="SAM" id="MobiDB-lite"/>
    </source>
</evidence>
<evidence type="ECO:0000256" key="2">
    <source>
        <dbReference type="ARBA" id="ARBA00023136"/>
    </source>
</evidence>
<evidence type="ECO:0000313" key="6">
    <source>
        <dbReference type="EMBL" id="QCI78812.1"/>
    </source>
</evidence>
<keyword evidence="7" id="KW-1185">Reference proteome</keyword>
<dbReference type="EMBL" id="CP039704">
    <property type="protein sequence ID" value="QCI78812.1"/>
    <property type="molecule type" value="Genomic_DNA"/>
</dbReference>
<reference evidence="7" key="1">
    <citation type="submission" date="2019-04" db="EMBL/GenBank/DDBJ databases">
        <title>Complete genome sequence of Sphingomonas sp. W1-2-3.</title>
        <authorList>
            <person name="Im W.T."/>
        </authorList>
    </citation>
    <scope>NUCLEOTIDE SEQUENCE [LARGE SCALE GENOMIC DNA]</scope>
    <source>
        <strain evidence="7">W1-2-3</strain>
    </source>
</reference>
<dbReference type="AlphaFoldDB" id="A0A4D7CBM4"/>
<dbReference type="InterPro" id="IPR036942">
    <property type="entry name" value="Beta-barrel_TonB_sf"/>
</dbReference>
<feature type="region of interest" description="Disordered" evidence="4">
    <location>
        <begin position="148"/>
        <end position="186"/>
    </location>
</feature>
<proteinExistence type="predicted"/>
<comment type="subcellular location">
    <subcellularLocation>
        <location evidence="1">Cell outer membrane</location>
    </subcellularLocation>
</comment>
<evidence type="ECO:0000256" key="3">
    <source>
        <dbReference type="ARBA" id="ARBA00023237"/>
    </source>
</evidence>
<name>A0A4D7CBM4_9SPHN</name>
<dbReference type="KEGG" id="hgn:E6W36_01880"/>
<feature type="domain" description="TonB-dependent receptor-like beta-barrel" evidence="5">
    <location>
        <begin position="39"/>
        <end position="128"/>
    </location>
</feature>
<gene>
    <name evidence="6" type="ORF">E6W36_01880</name>
</gene>
<evidence type="ECO:0000313" key="7">
    <source>
        <dbReference type="Proteomes" id="UP000298714"/>
    </source>
</evidence>
<sequence length="222" mass="24190">MRSARWATSTMSDGRRTAIMLMASSTCHSLGRRKRSGLARLDASAAVRYERYPGIDAVAVPKFGLIYAPVHGLDVKVSWGKSFRAPTLLQQYQVQSALLYPVTSVGGAGYPATATALYVTGGNPALTPAPAHGPLGSMFIPSRSTVSASRRSISRPATQPALLPRSRSWRPRSATPTTPLALHSARVGGRERANCRRRAILQRVRASVQPGRRRCDHRQYQR</sequence>
<accession>A0A4D7CBM4</accession>